<dbReference type="AlphaFoldDB" id="X0V2E4"/>
<keyword evidence="1" id="KW-1133">Transmembrane helix</keyword>
<dbReference type="Pfam" id="PF11750">
    <property type="entry name" value="DUF3307"/>
    <property type="match status" value="1"/>
</dbReference>
<keyword evidence="1" id="KW-0472">Membrane</keyword>
<sequence>MEQLLLHLFGDFIVQNDWMAMNKKNPGWKGFWACFIHTLTYSLPFLLITNWAAFLVIWSTHFVIDRTKIVDYFIMW</sequence>
<reference evidence="2" key="1">
    <citation type="journal article" date="2014" name="Front. Microbiol.">
        <title>High frequency of phylogenetically diverse reductive dehalogenase-homologous genes in deep subseafloor sedimentary metagenomes.</title>
        <authorList>
            <person name="Kawai M."/>
            <person name="Futagami T."/>
            <person name="Toyoda A."/>
            <person name="Takaki Y."/>
            <person name="Nishi S."/>
            <person name="Hori S."/>
            <person name="Arai W."/>
            <person name="Tsubouchi T."/>
            <person name="Morono Y."/>
            <person name="Uchiyama I."/>
            <person name="Ito T."/>
            <person name="Fujiyama A."/>
            <person name="Inagaki F."/>
            <person name="Takami H."/>
        </authorList>
    </citation>
    <scope>NUCLEOTIDE SEQUENCE</scope>
    <source>
        <strain evidence="2">Expedition CK06-06</strain>
    </source>
</reference>
<evidence type="ECO:0008006" key="3">
    <source>
        <dbReference type="Google" id="ProtNLM"/>
    </source>
</evidence>
<name>X0V2E4_9ZZZZ</name>
<feature type="transmembrane region" description="Helical" evidence="1">
    <location>
        <begin position="30"/>
        <end position="58"/>
    </location>
</feature>
<keyword evidence="1" id="KW-0812">Transmembrane</keyword>
<evidence type="ECO:0000256" key="1">
    <source>
        <dbReference type="SAM" id="Phobius"/>
    </source>
</evidence>
<feature type="non-terminal residue" evidence="2">
    <location>
        <position position="76"/>
    </location>
</feature>
<dbReference type="InterPro" id="IPR021737">
    <property type="entry name" value="Phage_phiKZ_Orf197"/>
</dbReference>
<comment type="caution">
    <text evidence="2">The sequence shown here is derived from an EMBL/GenBank/DDBJ whole genome shotgun (WGS) entry which is preliminary data.</text>
</comment>
<dbReference type="EMBL" id="BARS01022922">
    <property type="protein sequence ID" value="GAG05577.1"/>
    <property type="molecule type" value="Genomic_DNA"/>
</dbReference>
<protein>
    <recommendedName>
        <fullName evidence="3">DUF3307 domain-containing protein</fullName>
    </recommendedName>
</protein>
<proteinExistence type="predicted"/>
<evidence type="ECO:0000313" key="2">
    <source>
        <dbReference type="EMBL" id="GAG05577.1"/>
    </source>
</evidence>
<accession>X0V2E4</accession>
<gene>
    <name evidence="2" type="ORF">S01H1_36575</name>
</gene>
<organism evidence="2">
    <name type="scientific">marine sediment metagenome</name>
    <dbReference type="NCBI Taxonomy" id="412755"/>
    <lineage>
        <taxon>unclassified sequences</taxon>
        <taxon>metagenomes</taxon>
        <taxon>ecological metagenomes</taxon>
    </lineage>
</organism>